<dbReference type="Proteomes" id="UP001285521">
    <property type="component" value="Unassembled WGS sequence"/>
</dbReference>
<dbReference type="Pfam" id="PF07228">
    <property type="entry name" value="SpoIIE"/>
    <property type="match status" value="1"/>
</dbReference>
<comment type="caution">
    <text evidence="4">The sequence shown here is derived from an EMBL/GenBank/DDBJ whole genome shotgun (WGS) entry which is preliminary data.</text>
</comment>
<keyword evidence="1" id="KW-0378">Hydrolase</keyword>
<dbReference type="PROSITE" id="PS50113">
    <property type="entry name" value="PAC"/>
    <property type="match status" value="1"/>
</dbReference>
<dbReference type="InterPro" id="IPR052016">
    <property type="entry name" value="Bact_Sigma-Reg"/>
</dbReference>
<evidence type="ECO:0000259" key="3">
    <source>
        <dbReference type="PROSITE" id="PS50113"/>
    </source>
</evidence>
<dbReference type="Gene3D" id="3.30.450.20">
    <property type="entry name" value="PAS domain"/>
    <property type="match status" value="2"/>
</dbReference>
<dbReference type="Gene3D" id="3.60.40.10">
    <property type="entry name" value="PPM-type phosphatase domain"/>
    <property type="match status" value="1"/>
</dbReference>
<dbReference type="InterPro" id="IPR013655">
    <property type="entry name" value="PAS_fold_3"/>
</dbReference>
<name>A0ABU4SZP7_9PSEU</name>
<dbReference type="Gene3D" id="2.10.70.100">
    <property type="match status" value="1"/>
</dbReference>
<reference evidence="4 5" key="1">
    <citation type="submission" date="2023-11" db="EMBL/GenBank/DDBJ databases">
        <title>Lentzea sokolovensis, sp. nov., Lentzea kristufkii, sp. nov., and Lentzea miocenensis, sp. nov., rare actinobacteria from Sokolov Coal Basin, Miocene lacustrine sediment, Czech Republic.</title>
        <authorList>
            <person name="Lara A."/>
            <person name="Kotroba L."/>
            <person name="Nouioui I."/>
            <person name="Neumann-Schaal M."/>
            <person name="Mast Y."/>
            <person name="Chronakova A."/>
        </authorList>
    </citation>
    <scope>NUCLEOTIDE SEQUENCE [LARGE SCALE GENOMIC DNA]</scope>
    <source>
        <strain evidence="4 5">BCCO 10_0856</strain>
    </source>
</reference>
<feature type="domain" description="PAS" evidence="2">
    <location>
        <begin position="29"/>
        <end position="99"/>
    </location>
</feature>
<dbReference type="SMART" id="SM00091">
    <property type="entry name" value="PAS"/>
    <property type="match status" value="2"/>
</dbReference>
<evidence type="ECO:0000259" key="2">
    <source>
        <dbReference type="PROSITE" id="PS50112"/>
    </source>
</evidence>
<dbReference type="NCBIfam" id="TIGR00229">
    <property type="entry name" value="sensory_box"/>
    <property type="match status" value="1"/>
</dbReference>
<keyword evidence="5" id="KW-1185">Reference proteome</keyword>
<dbReference type="PANTHER" id="PTHR43156:SF2">
    <property type="entry name" value="STAGE II SPORULATION PROTEIN E"/>
    <property type="match status" value="1"/>
</dbReference>
<evidence type="ECO:0000256" key="1">
    <source>
        <dbReference type="ARBA" id="ARBA00022801"/>
    </source>
</evidence>
<dbReference type="InterPro" id="IPR035965">
    <property type="entry name" value="PAS-like_dom_sf"/>
</dbReference>
<reference evidence="4 5" key="2">
    <citation type="submission" date="2023-11" db="EMBL/GenBank/DDBJ databases">
        <authorList>
            <person name="Lara A.C."/>
            <person name="Chronakova A."/>
        </authorList>
    </citation>
    <scope>NUCLEOTIDE SEQUENCE [LARGE SCALE GENOMIC DNA]</scope>
    <source>
        <strain evidence="4 5">BCCO 10_0856</strain>
    </source>
</reference>
<dbReference type="InterPro" id="IPR001932">
    <property type="entry name" value="PPM-type_phosphatase-like_dom"/>
</dbReference>
<organism evidence="4 5">
    <name type="scientific">Lentzea miocenica</name>
    <dbReference type="NCBI Taxonomy" id="3095431"/>
    <lineage>
        <taxon>Bacteria</taxon>
        <taxon>Bacillati</taxon>
        <taxon>Actinomycetota</taxon>
        <taxon>Actinomycetes</taxon>
        <taxon>Pseudonocardiales</taxon>
        <taxon>Pseudonocardiaceae</taxon>
        <taxon>Lentzea</taxon>
    </lineage>
</organism>
<dbReference type="InterPro" id="IPR000014">
    <property type="entry name" value="PAS"/>
</dbReference>
<dbReference type="InterPro" id="IPR001610">
    <property type="entry name" value="PAC"/>
</dbReference>
<dbReference type="Pfam" id="PF08448">
    <property type="entry name" value="PAS_4"/>
    <property type="match status" value="1"/>
</dbReference>
<evidence type="ECO:0000313" key="4">
    <source>
        <dbReference type="EMBL" id="MDX8031315.1"/>
    </source>
</evidence>
<dbReference type="EMBL" id="JAXAVW010000010">
    <property type="protein sequence ID" value="MDX8031315.1"/>
    <property type="molecule type" value="Genomic_DNA"/>
</dbReference>
<dbReference type="SMART" id="SM00086">
    <property type="entry name" value="PAC"/>
    <property type="match status" value="1"/>
</dbReference>
<dbReference type="PROSITE" id="PS50112">
    <property type="entry name" value="PAS"/>
    <property type="match status" value="1"/>
</dbReference>
<dbReference type="SUPFAM" id="SSF81606">
    <property type="entry name" value="PP2C-like"/>
    <property type="match status" value="1"/>
</dbReference>
<dbReference type="Pfam" id="PF08447">
    <property type="entry name" value="PAS_3"/>
    <property type="match status" value="1"/>
</dbReference>
<dbReference type="CDD" id="cd00130">
    <property type="entry name" value="PAS"/>
    <property type="match status" value="2"/>
</dbReference>
<sequence length="555" mass="59159">MDGKASKFLDGAPMGSIELARGLAGSGGSLPEITTVLERAPVGFAVVGEQMQVLYVNPAFVSVHGLPSRQLVGRTISEIVPPAHATAVEPLIVDVLRTGAVHRDVETHGEAGDAAKHLLLNLFPLCGRDDEVVAAVIAVQDVTESHEVAELEGLRLHAEWTDRLDRAQRAGGTGSWEIDLRTGRVAWSVNLCRIAGVTQSPNTVEEVLALVHPEDVEVARASFSGRTVHSPVSDVEYRLCTPDGRMVVVSSIAEPVADTAGTVVALRGMCVDRTARRTAEATARAAVVRADEMTAQLKDERQVVLQLQRALLPPSLPDVEGVELSAAYRPADSAAGVGGDFYDAFPLPDGRLAIAVGDVIGHDVEAAVTMGSVRSALRAYAMQNPLPDRVLRELNRLVCSCADMTMTTVFYGVYSPWDGTLCYANAGHPHPLLVHDGTARPMAHRHGLITGAVPQAEYLAFETSLRPGDVLFVYTDGLVEHHDADIDTSIQTLCAALTAPHLPKGLDHLVPTVINAAAPDQGRDDICVLALRHRPPGTRSGGEFVELADLLVEHP</sequence>
<dbReference type="InterPro" id="IPR013656">
    <property type="entry name" value="PAS_4"/>
</dbReference>
<feature type="domain" description="PAC" evidence="3">
    <location>
        <begin position="233"/>
        <end position="285"/>
    </location>
</feature>
<gene>
    <name evidence="4" type="ORF">SK803_13895</name>
</gene>
<dbReference type="SUPFAM" id="SSF55785">
    <property type="entry name" value="PYP-like sensor domain (PAS domain)"/>
    <property type="match status" value="2"/>
</dbReference>
<dbReference type="InterPro" id="IPR000700">
    <property type="entry name" value="PAS-assoc_C"/>
</dbReference>
<dbReference type="InterPro" id="IPR036457">
    <property type="entry name" value="PPM-type-like_dom_sf"/>
</dbReference>
<evidence type="ECO:0000313" key="5">
    <source>
        <dbReference type="Proteomes" id="UP001285521"/>
    </source>
</evidence>
<dbReference type="RefSeq" id="WP_319966381.1">
    <property type="nucleotide sequence ID" value="NZ_JAXAVW010000010.1"/>
</dbReference>
<proteinExistence type="predicted"/>
<protein>
    <submittedName>
        <fullName evidence="4">SpoIIE family protein phosphatase</fullName>
    </submittedName>
</protein>
<dbReference type="PANTHER" id="PTHR43156">
    <property type="entry name" value="STAGE II SPORULATION PROTEIN E-RELATED"/>
    <property type="match status" value="1"/>
</dbReference>
<accession>A0ABU4SZP7</accession>
<dbReference type="SMART" id="SM00331">
    <property type="entry name" value="PP2C_SIG"/>
    <property type="match status" value="1"/>
</dbReference>